<proteinExistence type="predicted"/>
<dbReference type="Ensembl" id="ENSTMTT00000030729.1">
    <property type="protein sequence ID" value="ENSTMTP00000029644.1"/>
    <property type="gene ID" value="ENSTMTG00000021445.1"/>
</dbReference>
<reference evidence="2" key="1">
    <citation type="submission" date="2025-08" db="UniProtKB">
        <authorList>
            <consortium name="Ensembl"/>
        </authorList>
    </citation>
    <scope>IDENTIFICATION</scope>
</reference>
<sequence>VMSRVPYGADNPNNSEKPSYFVLKIRDTDRQSDPRELIVPGHERTQDITGLKEGTKYDIELYGLISGRRSQPINAVATTEADTRVY</sequence>
<protein>
    <recommendedName>
        <fullName evidence="1">Fibronectin type-III domain-containing protein</fullName>
    </recommendedName>
</protein>
<dbReference type="InterPro" id="IPR003961">
    <property type="entry name" value="FN3_dom"/>
</dbReference>
<keyword evidence="3" id="KW-1185">Reference proteome</keyword>
<evidence type="ECO:0000313" key="2">
    <source>
        <dbReference type="Ensembl" id="ENSTMTP00000029644.1"/>
    </source>
</evidence>
<dbReference type="AlphaFoldDB" id="A0A674KE62"/>
<dbReference type="Proteomes" id="UP000472274">
    <property type="component" value="Unplaced"/>
</dbReference>
<dbReference type="PROSITE" id="PS50853">
    <property type="entry name" value="FN3"/>
    <property type="match status" value="1"/>
</dbReference>
<dbReference type="InterPro" id="IPR036116">
    <property type="entry name" value="FN3_sf"/>
</dbReference>
<dbReference type="InterPro" id="IPR013783">
    <property type="entry name" value="Ig-like_fold"/>
</dbReference>
<dbReference type="SUPFAM" id="SSF49265">
    <property type="entry name" value="Fibronectin type III"/>
    <property type="match status" value="1"/>
</dbReference>
<dbReference type="Gene3D" id="2.60.40.10">
    <property type="entry name" value="Immunoglobulins"/>
    <property type="match status" value="1"/>
</dbReference>
<reference evidence="2" key="2">
    <citation type="submission" date="2025-09" db="UniProtKB">
        <authorList>
            <consortium name="Ensembl"/>
        </authorList>
    </citation>
    <scope>IDENTIFICATION</scope>
</reference>
<dbReference type="InParanoid" id="A0A674KE62"/>
<organism evidence="2 3">
    <name type="scientific">Terrapene triunguis</name>
    <name type="common">Three-toed box turtle</name>
    <dbReference type="NCBI Taxonomy" id="2587831"/>
    <lineage>
        <taxon>Eukaryota</taxon>
        <taxon>Metazoa</taxon>
        <taxon>Chordata</taxon>
        <taxon>Craniata</taxon>
        <taxon>Vertebrata</taxon>
        <taxon>Euteleostomi</taxon>
        <taxon>Archelosauria</taxon>
        <taxon>Testudinata</taxon>
        <taxon>Testudines</taxon>
        <taxon>Cryptodira</taxon>
        <taxon>Durocryptodira</taxon>
        <taxon>Testudinoidea</taxon>
        <taxon>Emydidae</taxon>
        <taxon>Terrapene</taxon>
    </lineage>
</organism>
<feature type="domain" description="Fibronectin type-III" evidence="1">
    <location>
        <begin position="1"/>
        <end position="83"/>
    </location>
</feature>
<dbReference type="GeneTree" id="ENSGT00940000155188"/>
<name>A0A674KE62_9SAUR</name>
<evidence type="ECO:0000259" key="1">
    <source>
        <dbReference type="PROSITE" id="PS50853"/>
    </source>
</evidence>
<accession>A0A674KE62</accession>
<evidence type="ECO:0000313" key="3">
    <source>
        <dbReference type="Proteomes" id="UP000472274"/>
    </source>
</evidence>